<dbReference type="OrthoDB" id="4962633at2"/>
<reference evidence="5 6" key="1">
    <citation type="submission" date="2016-12" db="EMBL/GenBank/DDBJ databases">
        <authorList>
            <person name="Song W.-J."/>
            <person name="Kurnit D.M."/>
        </authorList>
    </citation>
    <scope>NUCLEOTIDE SEQUENCE [LARGE SCALE GENOMIC DNA]</scope>
    <source>
        <strain evidence="5 6">DSM 30827</strain>
    </source>
</reference>
<evidence type="ECO:0000313" key="5">
    <source>
        <dbReference type="EMBL" id="AQQ16171.1"/>
    </source>
</evidence>
<evidence type="ECO:0000313" key="6">
    <source>
        <dbReference type="Proteomes" id="UP000217209"/>
    </source>
</evidence>
<dbReference type="Pfam" id="PF05719">
    <property type="entry name" value="GPP34"/>
    <property type="match status" value="1"/>
</dbReference>
<keyword evidence="2" id="KW-0333">Golgi apparatus</keyword>
<dbReference type="Gene3D" id="1.10.3630.10">
    <property type="entry name" value="yeast vps74-n-term truncation variant domain like"/>
    <property type="match status" value="1"/>
</dbReference>
<dbReference type="RefSeq" id="WP_095660761.1">
    <property type="nucleotide sequence ID" value="NZ_CP019688.1"/>
</dbReference>
<evidence type="ECO:0000256" key="1">
    <source>
        <dbReference type="ARBA" id="ARBA00004255"/>
    </source>
</evidence>
<protein>
    <recommendedName>
        <fullName evidence="7">Golgi phosphoprotein 3 (GPP34)</fullName>
    </recommendedName>
</protein>
<keyword evidence="6" id="KW-1185">Reference proteome</keyword>
<organism evidence="5 6">
    <name type="scientific">Corynebacterium glaucum</name>
    <dbReference type="NCBI Taxonomy" id="187491"/>
    <lineage>
        <taxon>Bacteria</taxon>
        <taxon>Bacillati</taxon>
        <taxon>Actinomycetota</taxon>
        <taxon>Actinomycetes</taxon>
        <taxon>Mycobacteriales</taxon>
        <taxon>Corynebacteriaceae</taxon>
        <taxon>Corynebacterium</taxon>
    </lineage>
</organism>
<dbReference type="GO" id="GO:0070273">
    <property type="term" value="F:phosphatidylinositol-4-phosphate binding"/>
    <property type="evidence" value="ECO:0007669"/>
    <property type="project" value="InterPro"/>
</dbReference>
<evidence type="ECO:0000256" key="2">
    <source>
        <dbReference type="ARBA" id="ARBA00023034"/>
    </source>
</evidence>
<evidence type="ECO:0000256" key="3">
    <source>
        <dbReference type="ARBA" id="ARBA00023121"/>
    </source>
</evidence>
<proteinExistence type="predicted"/>
<dbReference type="InterPro" id="IPR038261">
    <property type="entry name" value="GPP34-like_sf"/>
</dbReference>
<evidence type="ECO:0008006" key="7">
    <source>
        <dbReference type="Google" id="ProtNLM"/>
    </source>
</evidence>
<keyword evidence="4" id="KW-0472">Membrane</keyword>
<gene>
    <name evidence="5" type="ORF">CGLAU_11195</name>
</gene>
<dbReference type="KEGG" id="cgv:CGLAU_11195"/>
<evidence type="ECO:0000256" key="4">
    <source>
        <dbReference type="ARBA" id="ARBA00023136"/>
    </source>
</evidence>
<dbReference type="GO" id="GO:0005737">
    <property type="term" value="C:cytoplasm"/>
    <property type="evidence" value="ECO:0007669"/>
    <property type="project" value="UniProtKB-ARBA"/>
</dbReference>
<keyword evidence="3" id="KW-0446">Lipid-binding</keyword>
<dbReference type="InterPro" id="IPR008628">
    <property type="entry name" value="GPP34-like"/>
</dbReference>
<comment type="subcellular location">
    <subcellularLocation>
        <location evidence="1">Golgi apparatus membrane</location>
        <topology evidence="1">Peripheral membrane protein</topology>
        <orientation evidence="1">Cytoplasmic side</orientation>
    </subcellularLocation>
</comment>
<sequence length="228" mass="25077">MLITEQVFLLLTTDKGSGEPWVGYRRFGLGAAILADLALHDVVAFTDEKRPRVSVTGDLPPDAHPALVNAHQMIREKPNRRAQRWIGHSDFGRIDLSAANLVQQGVLEEHSRGFLFIQWAQYPTRDASIEQRLRARLQQVFHGQAQETIDEGVTLLIVDAVNGTRNVFKEEIRGLERKQVKGTIEEIRHSLTDPALNRTVESVAMAVQGATTALIATVAAANASVASG</sequence>
<dbReference type="AlphaFoldDB" id="A0A1Q2HZA3"/>
<name>A0A1Q2HZA3_9CORY</name>
<dbReference type="GO" id="GO:0012505">
    <property type="term" value="C:endomembrane system"/>
    <property type="evidence" value="ECO:0007669"/>
    <property type="project" value="UniProtKB-ARBA"/>
</dbReference>
<dbReference type="Proteomes" id="UP000217209">
    <property type="component" value="Chromosome"/>
</dbReference>
<dbReference type="EMBL" id="CP019688">
    <property type="protein sequence ID" value="AQQ16171.1"/>
    <property type="molecule type" value="Genomic_DNA"/>
</dbReference>
<accession>A0A1Q2HZA3</accession>